<proteinExistence type="predicted"/>
<protein>
    <submittedName>
        <fullName evidence="1">Uncharacterized protein</fullName>
    </submittedName>
</protein>
<dbReference type="Proteomes" id="UP001180020">
    <property type="component" value="Unassembled WGS sequence"/>
</dbReference>
<dbReference type="AlphaFoldDB" id="A0AAV9C229"/>
<reference evidence="1" key="1">
    <citation type="journal article" date="2023" name="Nat. Commun.">
        <title>Diploid and tetraploid genomes of Acorus and the evolution of monocots.</title>
        <authorList>
            <person name="Ma L."/>
            <person name="Liu K.W."/>
            <person name="Li Z."/>
            <person name="Hsiao Y.Y."/>
            <person name="Qi Y."/>
            <person name="Fu T."/>
            <person name="Tang G.D."/>
            <person name="Zhang D."/>
            <person name="Sun W.H."/>
            <person name="Liu D.K."/>
            <person name="Li Y."/>
            <person name="Chen G.Z."/>
            <person name="Liu X.D."/>
            <person name="Liao X.Y."/>
            <person name="Jiang Y.T."/>
            <person name="Yu X."/>
            <person name="Hao Y."/>
            <person name="Huang J."/>
            <person name="Zhao X.W."/>
            <person name="Ke S."/>
            <person name="Chen Y.Y."/>
            <person name="Wu W.L."/>
            <person name="Hsu J.L."/>
            <person name="Lin Y.F."/>
            <person name="Huang M.D."/>
            <person name="Li C.Y."/>
            <person name="Huang L."/>
            <person name="Wang Z.W."/>
            <person name="Zhao X."/>
            <person name="Zhong W.Y."/>
            <person name="Peng D.H."/>
            <person name="Ahmad S."/>
            <person name="Lan S."/>
            <person name="Zhang J.S."/>
            <person name="Tsai W.C."/>
            <person name="Van de Peer Y."/>
            <person name="Liu Z.J."/>
        </authorList>
    </citation>
    <scope>NUCLEOTIDE SEQUENCE</scope>
    <source>
        <strain evidence="1">CP</strain>
    </source>
</reference>
<evidence type="ECO:0000313" key="2">
    <source>
        <dbReference type="Proteomes" id="UP001180020"/>
    </source>
</evidence>
<keyword evidence="2" id="KW-1185">Reference proteome</keyword>
<accession>A0AAV9C229</accession>
<organism evidence="1 2">
    <name type="scientific">Acorus calamus</name>
    <name type="common">Sweet flag</name>
    <dbReference type="NCBI Taxonomy" id="4465"/>
    <lineage>
        <taxon>Eukaryota</taxon>
        <taxon>Viridiplantae</taxon>
        <taxon>Streptophyta</taxon>
        <taxon>Embryophyta</taxon>
        <taxon>Tracheophyta</taxon>
        <taxon>Spermatophyta</taxon>
        <taxon>Magnoliopsida</taxon>
        <taxon>Liliopsida</taxon>
        <taxon>Acoraceae</taxon>
        <taxon>Acorus</taxon>
    </lineage>
</organism>
<gene>
    <name evidence="1" type="ORF">QJS10_CPB22g01274</name>
</gene>
<evidence type="ECO:0000313" key="1">
    <source>
        <dbReference type="EMBL" id="KAK1282854.1"/>
    </source>
</evidence>
<comment type="caution">
    <text evidence="1">The sequence shown here is derived from an EMBL/GenBank/DDBJ whole genome shotgun (WGS) entry which is preliminary data.</text>
</comment>
<dbReference type="EMBL" id="JAUJYO010000022">
    <property type="protein sequence ID" value="KAK1282854.1"/>
    <property type="molecule type" value="Genomic_DNA"/>
</dbReference>
<name>A0AAV9C229_ACOCL</name>
<sequence>MLVSVDKKLLPSRSRDALVGNSDGFQVASYEVGCMLINVFSRECGVYHLSVIVR</sequence>
<reference evidence="1" key="2">
    <citation type="submission" date="2023-06" db="EMBL/GenBank/DDBJ databases">
        <authorList>
            <person name="Ma L."/>
            <person name="Liu K.-W."/>
            <person name="Li Z."/>
            <person name="Hsiao Y.-Y."/>
            <person name="Qi Y."/>
            <person name="Fu T."/>
            <person name="Tang G."/>
            <person name="Zhang D."/>
            <person name="Sun W.-H."/>
            <person name="Liu D.-K."/>
            <person name="Li Y."/>
            <person name="Chen G.-Z."/>
            <person name="Liu X.-D."/>
            <person name="Liao X.-Y."/>
            <person name="Jiang Y.-T."/>
            <person name="Yu X."/>
            <person name="Hao Y."/>
            <person name="Huang J."/>
            <person name="Zhao X.-W."/>
            <person name="Ke S."/>
            <person name="Chen Y.-Y."/>
            <person name="Wu W.-L."/>
            <person name="Hsu J.-L."/>
            <person name="Lin Y.-F."/>
            <person name="Huang M.-D."/>
            <person name="Li C.-Y."/>
            <person name="Huang L."/>
            <person name="Wang Z.-W."/>
            <person name="Zhao X."/>
            <person name="Zhong W.-Y."/>
            <person name="Peng D.-H."/>
            <person name="Ahmad S."/>
            <person name="Lan S."/>
            <person name="Zhang J.-S."/>
            <person name="Tsai W.-C."/>
            <person name="Van De Peer Y."/>
            <person name="Liu Z.-J."/>
        </authorList>
    </citation>
    <scope>NUCLEOTIDE SEQUENCE</scope>
    <source>
        <strain evidence="1">CP</strain>
        <tissue evidence="1">Leaves</tissue>
    </source>
</reference>